<proteinExistence type="predicted"/>
<dbReference type="Proteomes" id="UP000595140">
    <property type="component" value="Unassembled WGS sequence"/>
</dbReference>
<sequence>MGRNRSQLHPATETIEGELINLCHLPLPCPIKGYHNTLHSSPFLTKFHSILLLGVRRTRWCCHIGVRSPELRAIVAGSFVRKSSKPLFTLEACSLEKAIDACAWKLTAFQRLDFTCDDVLDYLKKDNFIGKGGADIIYNGLMPNGEQVDACSLEKAIDACAWKLTAFQRLDFTCDDVLDYLKKDNFIGKGGADIIYNGLMPNGEQVDVNRFPAMSHGFT</sequence>
<evidence type="ECO:0000313" key="1">
    <source>
        <dbReference type="EMBL" id="VFQ98993.1"/>
    </source>
</evidence>
<dbReference type="AlphaFoldDB" id="A0A484NDM7"/>
<reference evidence="1 2" key="1">
    <citation type="submission" date="2018-04" db="EMBL/GenBank/DDBJ databases">
        <authorList>
            <person name="Vogel A."/>
        </authorList>
    </citation>
    <scope>NUCLEOTIDE SEQUENCE [LARGE SCALE GENOMIC DNA]</scope>
</reference>
<dbReference type="EMBL" id="OOIL02006634">
    <property type="protein sequence ID" value="VFQ98993.1"/>
    <property type="molecule type" value="Genomic_DNA"/>
</dbReference>
<protein>
    <submittedName>
        <fullName evidence="1">Uncharacterized protein</fullName>
    </submittedName>
</protein>
<keyword evidence="2" id="KW-1185">Reference proteome</keyword>
<dbReference type="OrthoDB" id="1749670at2759"/>
<name>A0A484NDM7_9ASTE</name>
<accession>A0A484NDM7</accession>
<evidence type="ECO:0000313" key="2">
    <source>
        <dbReference type="Proteomes" id="UP000595140"/>
    </source>
</evidence>
<organism evidence="1 2">
    <name type="scientific">Cuscuta campestris</name>
    <dbReference type="NCBI Taxonomy" id="132261"/>
    <lineage>
        <taxon>Eukaryota</taxon>
        <taxon>Viridiplantae</taxon>
        <taxon>Streptophyta</taxon>
        <taxon>Embryophyta</taxon>
        <taxon>Tracheophyta</taxon>
        <taxon>Spermatophyta</taxon>
        <taxon>Magnoliopsida</taxon>
        <taxon>eudicotyledons</taxon>
        <taxon>Gunneridae</taxon>
        <taxon>Pentapetalae</taxon>
        <taxon>asterids</taxon>
        <taxon>lamiids</taxon>
        <taxon>Solanales</taxon>
        <taxon>Convolvulaceae</taxon>
        <taxon>Cuscuteae</taxon>
        <taxon>Cuscuta</taxon>
        <taxon>Cuscuta subgen. Grammica</taxon>
        <taxon>Cuscuta sect. Cleistogrammica</taxon>
    </lineage>
</organism>
<gene>
    <name evidence="1" type="ORF">CCAM_LOCUS40769</name>
</gene>